<reference evidence="11" key="1">
    <citation type="submission" date="2016-10" db="EMBL/GenBank/DDBJ databases">
        <authorList>
            <person name="Varghese N."/>
            <person name="Submissions S."/>
        </authorList>
    </citation>
    <scope>NUCLEOTIDE SEQUENCE [LARGE SCALE GENOMIC DNA]</scope>
    <source>
        <strain evidence="11">DSM 45421</strain>
    </source>
</reference>
<evidence type="ECO:0000313" key="11">
    <source>
        <dbReference type="Proteomes" id="UP000199416"/>
    </source>
</evidence>
<dbReference type="OrthoDB" id="9808602at2"/>
<organism evidence="10 11">
    <name type="scientific">Geodermatophilus telluris</name>
    <dbReference type="NCBI Taxonomy" id="1190417"/>
    <lineage>
        <taxon>Bacteria</taxon>
        <taxon>Bacillati</taxon>
        <taxon>Actinomycetota</taxon>
        <taxon>Actinomycetes</taxon>
        <taxon>Geodermatophilales</taxon>
        <taxon>Geodermatophilaceae</taxon>
        <taxon>Geodermatophilus</taxon>
    </lineage>
</organism>
<dbReference type="AlphaFoldDB" id="A0A1G6L753"/>
<dbReference type="PANTHER" id="PTHR30576:SF10">
    <property type="entry name" value="SLL5057 PROTEIN"/>
    <property type="match status" value="1"/>
</dbReference>
<dbReference type="EMBL" id="FMZF01000002">
    <property type="protein sequence ID" value="SDC39159.1"/>
    <property type="molecule type" value="Genomic_DNA"/>
</dbReference>
<feature type="transmembrane region" description="Helical" evidence="8">
    <location>
        <begin position="112"/>
        <end position="131"/>
    </location>
</feature>
<dbReference type="InterPro" id="IPR017475">
    <property type="entry name" value="EPS_sugar_tfrase"/>
</dbReference>
<keyword evidence="5 8" id="KW-1133">Transmembrane helix</keyword>
<dbReference type="PANTHER" id="PTHR30576">
    <property type="entry name" value="COLANIC BIOSYNTHESIS UDP-GLUCOSE LIPID CARRIER TRANSFERASE"/>
    <property type="match status" value="1"/>
</dbReference>
<feature type="transmembrane region" description="Helical" evidence="8">
    <location>
        <begin position="318"/>
        <end position="339"/>
    </location>
</feature>
<dbReference type="Pfam" id="PF02397">
    <property type="entry name" value="Bac_transf"/>
    <property type="match status" value="1"/>
</dbReference>
<comment type="similarity">
    <text evidence="2">Belongs to the bacterial sugar transferase family.</text>
</comment>
<dbReference type="InterPro" id="IPR003362">
    <property type="entry name" value="Bact_transf"/>
</dbReference>
<evidence type="ECO:0000256" key="8">
    <source>
        <dbReference type="SAM" id="Phobius"/>
    </source>
</evidence>
<evidence type="ECO:0000256" key="1">
    <source>
        <dbReference type="ARBA" id="ARBA00004141"/>
    </source>
</evidence>
<keyword evidence="11" id="KW-1185">Reference proteome</keyword>
<evidence type="ECO:0000313" key="10">
    <source>
        <dbReference type="EMBL" id="SDC39159.1"/>
    </source>
</evidence>
<dbReference type="Proteomes" id="UP000199416">
    <property type="component" value="Unassembled WGS sequence"/>
</dbReference>
<evidence type="ECO:0000256" key="6">
    <source>
        <dbReference type="ARBA" id="ARBA00023136"/>
    </source>
</evidence>
<evidence type="ECO:0000259" key="9">
    <source>
        <dbReference type="Pfam" id="PF02397"/>
    </source>
</evidence>
<dbReference type="Pfam" id="PF13727">
    <property type="entry name" value="CoA_binding_3"/>
    <property type="match status" value="1"/>
</dbReference>
<evidence type="ECO:0000256" key="3">
    <source>
        <dbReference type="ARBA" id="ARBA00022679"/>
    </source>
</evidence>
<feature type="domain" description="Bacterial sugar transferase" evidence="9">
    <location>
        <begin position="311"/>
        <end position="498"/>
    </location>
</feature>
<feature type="transmembrane region" description="Helical" evidence="8">
    <location>
        <begin position="79"/>
        <end position="100"/>
    </location>
</feature>
<dbReference type="STRING" id="1190417.SAMN05660690_1237"/>
<keyword evidence="6 8" id="KW-0472">Membrane</keyword>
<comment type="subcellular location">
    <subcellularLocation>
        <location evidence="1">Membrane</location>
        <topology evidence="1">Multi-pass membrane protein</topology>
    </subcellularLocation>
</comment>
<feature type="region of interest" description="Disordered" evidence="7">
    <location>
        <begin position="1"/>
        <end position="22"/>
    </location>
</feature>
<feature type="transmembrane region" description="Helical" evidence="8">
    <location>
        <begin position="44"/>
        <end position="67"/>
    </location>
</feature>
<evidence type="ECO:0000256" key="4">
    <source>
        <dbReference type="ARBA" id="ARBA00022692"/>
    </source>
</evidence>
<keyword evidence="3 10" id="KW-0808">Transferase</keyword>
<evidence type="ECO:0000256" key="7">
    <source>
        <dbReference type="SAM" id="MobiDB-lite"/>
    </source>
</evidence>
<name>A0A1G6L753_9ACTN</name>
<accession>A0A1G6L753</accession>
<protein>
    <submittedName>
        <fullName evidence="10">Undecaprenyl-phosphate galactose phosphotransferase, WbaP/exopolysaccharide biosynthesis polyprenyl glycosylphosphotransferase</fullName>
    </submittedName>
</protein>
<sequence length="504" mass="55421">MSATSVHGSRRSASPPSPRDGWELFAPGIRGEGTAARRAWRRRYVWRTAVLDAVLATLAGLVGYVLWFEVLAADDPRPLLWEALLVPVVWTPAMVLARTYEERFLWIGVEEYRRVLDAAVAVLAVVATVSWGLQLEVARGLVVVTLPLATILTLLGRVAHRHWLRRERQQGQNLQTTLLVGSREPIAALDEQLQRSPHQGYRVIGCCLPASEQSSGADAFNGLPVLGGVSDVADVVQRFEVDTVAVLPGPEIHGGVLRRLGWQLEDTEAELLLAPAVTDVVGPRVHIRPVAGLPLLHVERPELTGVRRVTKDLVDRSVAALGLLLLAPALLAVAVAVRLDSPGPVLFRQERVGRCGTTFTMLKFRSMVQDAPRLVEQLAAQNQGNGVLFKMRSDPRVTRVGRVLRRYSIDELPQLINVLRGDMSLVGPRPPLAKEVEQYGVDMHRRFLVKPGLTGLWQVSGRSDLSWDDSVRIDVRYVENWSLALDLMILAKTAGAVLRGAGAY</sequence>
<keyword evidence="4 8" id="KW-0812">Transmembrane</keyword>
<dbReference type="NCBIfam" id="TIGR03025">
    <property type="entry name" value="EPS_sugtrans"/>
    <property type="match status" value="1"/>
</dbReference>
<dbReference type="GO" id="GO:0016780">
    <property type="term" value="F:phosphotransferase activity, for other substituted phosphate groups"/>
    <property type="evidence" value="ECO:0007669"/>
    <property type="project" value="TreeGrafter"/>
</dbReference>
<evidence type="ECO:0000256" key="2">
    <source>
        <dbReference type="ARBA" id="ARBA00006464"/>
    </source>
</evidence>
<dbReference type="GO" id="GO:0016020">
    <property type="term" value="C:membrane"/>
    <property type="evidence" value="ECO:0007669"/>
    <property type="project" value="UniProtKB-SubCell"/>
</dbReference>
<proteinExistence type="inferred from homology"/>
<feature type="transmembrane region" description="Helical" evidence="8">
    <location>
        <begin position="137"/>
        <end position="159"/>
    </location>
</feature>
<gene>
    <name evidence="10" type="ORF">SAMN05660690_1237</name>
</gene>
<evidence type="ECO:0000256" key="5">
    <source>
        <dbReference type="ARBA" id="ARBA00022989"/>
    </source>
</evidence>